<dbReference type="EMBL" id="JARQAI010000020">
    <property type="protein sequence ID" value="MDT2737789.1"/>
    <property type="molecule type" value="Genomic_DNA"/>
</dbReference>
<sequence>MDALKENKGYILLESLISLAILLLIVSSYLKITIQLQQEGQKRLANLANYRDLYTETRRCRLHAPKATLNNSQIEVSFETGTALNRQGGIVIERK</sequence>
<protein>
    <submittedName>
        <fullName evidence="2">Competence type IV pilus minor pilin ComGE</fullName>
    </submittedName>
</protein>
<evidence type="ECO:0000313" key="3">
    <source>
        <dbReference type="EMBL" id="MDT2770305.1"/>
    </source>
</evidence>
<dbReference type="NCBIfam" id="NF041013">
    <property type="entry name" value="T4P_ComGE"/>
    <property type="match status" value="1"/>
</dbReference>
<organism evidence="2 4">
    <name type="scientific">Enterococcus pseudoavium</name>
    <dbReference type="NCBI Taxonomy" id="44007"/>
    <lineage>
        <taxon>Bacteria</taxon>
        <taxon>Bacillati</taxon>
        <taxon>Bacillota</taxon>
        <taxon>Bacilli</taxon>
        <taxon>Lactobacillales</taxon>
        <taxon>Enterococcaceae</taxon>
        <taxon>Enterococcus</taxon>
    </lineage>
</organism>
<gene>
    <name evidence="2" type="primary">comGE</name>
    <name evidence="2" type="ORF">P7H00_11775</name>
    <name evidence="3" type="ORF">P7H46_05530</name>
</gene>
<dbReference type="RefSeq" id="WP_245630597.1">
    <property type="nucleotide sequence ID" value="NZ_BAAAXL010000020.1"/>
</dbReference>
<dbReference type="AlphaFoldDB" id="A0AAE4I4L6"/>
<evidence type="ECO:0000313" key="5">
    <source>
        <dbReference type="Proteomes" id="UP001269061"/>
    </source>
</evidence>
<accession>A0AAE4I4L6</accession>
<dbReference type="Proteomes" id="UP001180842">
    <property type="component" value="Unassembled WGS sequence"/>
</dbReference>
<feature type="transmembrane region" description="Helical" evidence="1">
    <location>
        <begin position="12"/>
        <end position="34"/>
    </location>
</feature>
<reference evidence="2 5" key="1">
    <citation type="submission" date="2023-03" db="EMBL/GenBank/DDBJ databases">
        <authorList>
            <person name="Shen W."/>
            <person name="Cai J."/>
        </authorList>
    </citation>
    <scope>NUCLEOTIDE SEQUENCE</scope>
    <source>
        <strain evidence="2">P69-2</strain>
        <strain evidence="3 5">Y59</strain>
    </source>
</reference>
<keyword evidence="1" id="KW-0812">Transmembrane</keyword>
<keyword evidence="5" id="KW-1185">Reference proteome</keyword>
<proteinExistence type="predicted"/>
<comment type="caution">
    <text evidence="2">The sequence shown here is derived from an EMBL/GenBank/DDBJ whole genome shotgun (WGS) entry which is preliminary data.</text>
</comment>
<evidence type="ECO:0000313" key="4">
    <source>
        <dbReference type="Proteomes" id="UP001180842"/>
    </source>
</evidence>
<dbReference type="InterPro" id="IPR053468">
    <property type="entry name" value="ComGE-like"/>
</dbReference>
<name>A0AAE4I4L6_9ENTE</name>
<dbReference type="EMBL" id="JARQAZ010000004">
    <property type="protein sequence ID" value="MDT2770305.1"/>
    <property type="molecule type" value="Genomic_DNA"/>
</dbReference>
<evidence type="ECO:0000313" key="2">
    <source>
        <dbReference type="EMBL" id="MDT2737789.1"/>
    </source>
</evidence>
<evidence type="ECO:0000256" key="1">
    <source>
        <dbReference type="SAM" id="Phobius"/>
    </source>
</evidence>
<keyword evidence="1" id="KW-1133">Transmembrane helix</keyword>
<keyword evidence="1" id="KW-0472">Membrane</keyword>
<dbReference type="Proteomes" id="UP001269061">
    <property type="component" value="Unassembled WGS sequence"/>
</dbReference>